<sequence length="201" mass="21964">MWKTTASTNVKATASVIALSMAFNTHANIDDIETAVLPQRDVLYSSNILGHQWSSVGVYEQADYEKNTDILSIADIVNSVKVTLGLPNKDIASIFKVSRQTLHSYKNSNDQHAVNSSTKERALLLSEIITEISPKFNRSPGAMAKNYVMDGKSLLDLLSETKLDIPSIVKISNSLSDKLSSNTAKETPVNEISLHQLTSIA</sequence>
<dbReference type="RefSeq" id="WP_218562456.1">
    <property type="nucleotide sequence ID" value="NZ_CP076643.1"/>
</dbReference>
<feature type="signal peptide" evidence="1">
    <location>
        <begin position="1"/>
        <end position="27"/>
    </location>
</feature>
<organism evidence="2 3">
    <name type="scientific">Vibrio ostreae</name>
    <dbReference type="NCBI Taxonomy" id="2841925"/>
    <lineage>
        <taxon>Bacteria</taxon>
        <taxon>Pseudomonadati</taxon>
        <taxon>Pseudomonadota</taxon>
        <taxon>Gammaproteobacteria</taxon>
        <taxon>Vibrionales</taxon>
        <taxon>Vibrionaceae</taxon>
        <taxon>Vibrio</taxon>
    </lineage>
</organism>
<dbReference type="AlphaFoldDB" id="A0A975U954"/>
<evidence type="ECO:0000313" key="2">
    <source>
        <dbReference type="EMBL" id="QXO17210.1"/>
    </source>
</evidence>
<keyword evidence="3" id="KW-1185">Reference proteome</keyword>
<dbReference type="Proteomes" id="UP000694232">
    <property type="component" value="Chromosome 1"/>
</dbReference>
<proteinExistence type="predicted"/>
<dbReference type="EMBL" id="CP076643">
    <property type="protein sequence ID" value="QXO17210.1"/>
    <property type="molecule type" value="Genomic_DNA"/>
</dbReference>
<name>A0A975U954_9VIBR</name>
<evidence type="ECO:0008006" key="4">
    <source>
        <dbReference type="Google" id="ProtNLM"/>
    </source>
</evidence>
<evidence type="ECO:0000256" key="1">
    <source>
        <dbReference type="SAM" id="SignalP"/>
    </source>
</evidence>
<protein>
    <recommendedName>
        <fullName evidence="4">HTH psq-type domain-containing protein</fullName>
    </recommendedName>
</protein>
<evidence type="ECO:0000313" key="3">
    <source>
        <dbReference type="Proteomes" id="UP000694232"/>
    </source>
</evidence>
<feature type="chain" id="PRO_5038030434" description="HTH psq-type domain-containing protein" evidence="1">
    <location>
        <begin position="28"/>
        <end position="201"/>
    </location>
</feature>
<gene>
    <name evidence="2" type="ORF">KNV97_17670</name>
</gene>
<reference evidence="2" key="1">
    <citation type="submission" date="2021-06" db="EMBL/GenBank/DDBJ databases">
        <title>Vibrio nov. sp., novel gut bacterium isolated from Yellow Sea oyster.</title>
        <authorList>
            <person name="Muhammad N."/>
            <person name="Nguyen T.H."/>
            <person name="Lee Y.-J."/>
            <person name="Ko J."/>
            <person name="Kim S.-G."/>
        </authorList>
    </citation>
    <scope>NUCLEOTIDE SEQUENCE</scope>
    <source>
        <strain evidence="2">OG9-811</strain>
    </source>
</reference>
<dbReference type="KEGG" id="vos:KNV97_17670"/>
<accession>A0A975U954</accession>
<keyword evidence="1" id="KW-0732">Signal</keyword>